<dbReference type="InterPro" id="IPR025528">
    <property type="entry name" value="BrnA_antitoxin"/>
</dbReference>
<name>A0A679KBU0_9HYPH</name>
<reference evidence="2" key="3">
    <citation type="submission" date="2021-08" db="EMBL/GenBank/DDBJ databases">
        <authorList>
            <person name="Tani A."/>
            <person name="Ola A."/>
            <person name="Ogura Y."/>
            <person name="Katsura K."/>
            <person name="Hayashi T."/>
        </authorList>
    </citation>
    <scope>NUCLEOTIDE SEQUENCE</scope>
    <source>
        <strain evidence="2">DSM 21893</strain>
    </source>
</reference>
<evidence type="ECO:0000313" key="1">
    <source>
        <dbReference type="EMBL" id="CAA2145624.1"/>
    </source>
</evidence>
<evidence type="ECO:0000313" key="2">
    <source>
        <dbReference type="EMBL" id="GJD42063.1"/>
    </source>
</evidence>
<keyword evidence="1" id="KW-0614">Plasmid</keyword>
<dbReference type="AlphaFoldDB" id="A0A679KBU0"/>
<dbReference type="EMBL" id="BPQF01000039">
    <property type="protein sequence ID" value="GJD42063.1"/>
    <property type="molecule type" value="Genomic_DNA"/>
</dbReference>
<keyword evidence="3" id="KW-1185">Reference proteome</keyword>
<sequence>MTASKRNTPLSSAEGIGATDLAKVDAHEITAEEYEEIPELTDEMMARADLYEGGELIRRGRGRPKVENPKRQVTMRLDADLIETMRASGPGWQVRANEALRERFKA</sequence>
<reference evidence="1" key="2">
    <citation type="submission" date="2019-12" db="EMBL/GenBank/DDBJ databases">
        <authorList>
            <person name="Cremers G."/>
        </authorList>
    </citation>
    <scope>NUCLEOTIDE SEQUENCE</scope>
    <source>
        <strain evidence="1">Mbul2</strain>
        <plasmid evidence="1">5</plasmid>
    </source>
</reference>
<dbReference type="Pfam" id="PF14384">
    <property type="entry name" value="BrnA_antitoxin"/>
    <property type="match status" value="1"/>
</dbReference>
<geneLocation type="plasmid" evidence="1">
    <name>5</name>
</geneLocation>
<organism evidence="1">
    <name type="scientific">Methylobacterium bullatum</name>
    <dbReference type="NCBI Taxonomy" id="570505"/>
    <lineage>
        <taxon>Bacteria</taxon>
        <taxon>Pseudomonadati</taxon>
        <taxon>Pseudomonadota</taxon>
        <taxon>Alphaproteobacteria</taxon>
        <taxon>Hyphomicrobiales</taxon>
        <taxon>Methylobacteriaceae</taxon>
        <taxon>Methylobacterium</taxon>
    </lineage>
</organism>
<dbReference type="RefSeq" id="WP_192216221.1">
    <property type="nucleotide sequence ID" value="NZ_BPQF01000039.1"/>
</dbReference>
<evidence type="ECO:0008006" key="4">
    <source>
        <dbReference type="Google" id="ProtNLM"/>
    </source>
</evidence>
<dbReference type="EMBL" id="LR743514">
    <property type="protein sequence ID" value="CAA2145624.1"/>
    <property type="molecule type" value="Genomic_DNA"/>
</dbReference>
<proteinExistence type="predicted"/>
<evidence type="ECO:0000313" key="3">
    <source>
        <dbReference type="Proteomes" id="UP001055307"/>
    </source>
</evidence>
<reference evidence="2" key="1">
    <citation type="journal article" date="2016" name="Front. Microbiol.">
        <title>Genome Sequence of the Piezophilic, Mesophilic Sulfate-Reducing Bacterium Desulfovibrio indicus J2T.</title>
        <authorList>
            <person name="Cao J."/>
            <person name="Maignien L."/>
            <person name="Shao Z."/>
            <person name="Alain K."/>
            <person name="Jebbar M."/>
        </authorList>
    </citation>
    <scope>NUCLEOTIDE SEQUENCE</scope>
    <source>
        <strain evidence="2">DSM 21893</strain>
    </source>
</reference>
<protein>
    <recommendedName>
        <fullName evidence="4">BrnA antitoxin family protein</fullName>
    </recommendedName>
</protein>
<dbReference type="Proteomes" id="UP001055307">
    <property type="component" value="Unassembled WGS sequence"/>
</dbReference>
<gene>
    <name evidence="1" type="ORF">MBLL_04751</name>
    <name evidence="2" type="ORF">OICFNHDK_4554</name>
</gene>
<accession>A0A679KBU0</accession>